<dbReference type="SMART" id="SM00396">
    <property type="entry name" value="ZnF_UBR1"/>
    <property type="match status" value="1"/>
</dbReference>
<dbReference type="AlphaFoldDB" id="A0A3P7NNL2"/>
<organism evidence="5 6">
    <name type="scientific">Dibothriocephalus latus</name>
    <name type="common">Fish tapeworm</name>
    <name type="synonym">Diphyllobothrium latum</name>
    <dbReference type="NCBI Taxonomy" id="60516"/>
    <lineage>
        <taxon>Eukaryota</taxon>
        <taxon>Metazoa</taxon>
        <taxon>Spiralia</taxon>
        <taxon>Lophotrochozoa</taxon>
        <taxon>Platyhelminthes</taxon>
        <taxon>Cestoda</taxon>
        <taxon>Eucestoda</taxon>
        <taxon>Diphyllobothriidea</taxon>
        <taxon>Diphyllobothriidae</taxon>
        <taxon>Dibothriocephalus</taxon>
    </lineage>
</organism>
<evidence type="ECO:0000256" key="1">
    <source>
        <dbReference type="ARBA" id="ARBA00022723"/>
    </source>
</evidence>
<dbReference type="Proteomes" id="UP000281553">
    <property type="component" value="Unassembled WGS sequence"/>
</dbReference>
<evidence type="ECO:0000256" key="3">
    <source>
        <dbReference type="ARBA" id="ARBA00022833"/>
    </source>
</evidence>
<keyword evidence="6" id="KW-1185">Reference proteome</keyword>
<feature type="domain" description="UBR-type" evidence="4">
    <location>
        <begin position="377"/>
        <end position="440"/>
    </location>
</feature>
<keyword evidence="3" id="KW-0862">Zinc</keyword>
<dbReference type="PANTHER" id="PTHR21725:SF1">
    <property type="entry name" value="E3 UBIQUITIN-PROTEIN LIGASE UBR4"/>
    <property type="match status" value="1"/>
</dbReference>
<dbReference type="OrthoDB" id="30336at2759"/>
<keyword evidence="2" id="KW-0863">Zinc-finger</keyword>
<gene>
    <name evidence="5" type="ORF">DILT_LOCUS5823</name>
</gene>
<accession>A0A3P7NNL2</accession>
<sequence length="447" mass="50000">MKTLVRVSPLSSYGLSARTRSLRPERLRGWLKYCQQRRFCLLVERFLRLLAAPWTSNCELHSKICLQVFDLAIGLWKTPILLQLQCLSASTDGDDFEGKKPPDLQALPLAVSGLRCLALVGSNSVMVHLRLFEVLCPWAEGIITILLNKDRSNLNDRLQVGYFSLPPSLSYLLDDPERVLTVIIKTHLAVDVVRQLLTGERDTPLTPCKNLEQWMRSVNFPDQGVSVMVCQTEGVIYVSTVTFEVIDGAHPPLTFSAESEVDKEIVFIKLNDLVLTLRSIYDYMCLLFEALDPKQISLPQGDSPSAALPDVRYWDLVHEATAEHLQSHASIDPALLDYFAFVFNLKKALCGPVARSTGSPRSDLLTSFYATEYGLEEICTFASTQHNFAQQPWYSCHTCDMVNTRGVCHLCAQLCHAGHSLTFSTTTAAEEEEQSQSLLSLPALDEL</sequence>
<keyword evidence="1" id="KW-0479">Metal-binding</keyword>
<name>A0A3P7NNL2_DIBLA</name>
<evidence type="ECO:0000256" key="2">
    <source>
        <dbReference type="ARBA" id="ARBA00022771"/>
    </source>
</evidence>
<evidence type="ECO:0000313" key="5">
    <source>
        <dbReference type="EMBL" id="VDN09992.1"/>
    </source>
</evidence>
<dbReference type="InterPro" id="IPR003126">
    <property type="entry name" value="Znf_UBR"/>
</dbReference>
<evidence type="ECO:0000313" key="6">
    <source>
        <dbReference type="Proteomes" id="UP000281553"/>
    </source>
</evidence>
<proteinExistence type="predicted"/>
<evidence type="ECO:0000259" key="4">
    <source>
        <dbReference type="SMART" id="SM00396"/>
    </source>
</evidence>
<reference evidence="5 6" key="1">
    <citation type="submission" date="2018-11" db="EMBL/GenBank/DDBJ databases">
        <authorList>
            <consortium name="Pathogen Informatics"/>
        </authorList>
    </citation>
    <scope>NUCLEOTIDE SEQUENCE [LARGE SCALE GENOMIC DNA]</scope>
</reference>
<dbReference type="EMBL" id="UYRU01048225">
    <property type="protein sequence ID" value="VDN09992.1"/>
    <property type="molecule type" value="Genomic_DNA"/>
</dbReference>
<dbReference type="PANTHER" id="PTHR21725">
    <property type="entry name" value="E3 UBIQUITIN-PROTEIN LIGASE UBR4"/>
    <property type="match status" value="1"/>
</dbReference>
<dbReference type="GO" id="GO:0008270">
    <property type="term" value="F:zinc ion binding"/>
    <property type="evidence" value="ECO:0007669"/>
    <property type="project" value="UniProtKB-KW"/>
</dbReference>
<protein>
    <recommendedName>
        <fullName evidence="4">UBR-type domain-containing protein</fullName>
    </recommendedName>
</protein>
<dbReference type="InterPro" id="IPR045189">
    <property type="entry name" value="UBR4-like"/>
</dbReference>